<keyword evidence="6" id="KW-1185">Reference proteome</keyword>
<dbReference type="Pfam" id="PF00702">
    <property type="entry name" value="Hydrolase"/>
    <property type="match status" value="1"/>
</dbReference>
<dbReference type="InterPro" id="IPR036412">
    <property type="entry name" value="HAD-like_sf"/>
</dbReference>
<evidence type="ECO:0000313" key="6">
    <source>
        <dbReference type="Proteomes" id="UP000534306"/>
    </source>
</evidence>
<evidence type="ECO:0000313" key="5">
    <source>
        <dbReference type="EMBL" id="NOL42495.1"/>
    </source>
</evidence>
<dbReference type="PANTHER" id="PTHR46470">
    <property type="entry name" value="N-ACYLNEURAMINATE-9-PHOSPHATASE"/>
    <property type="match status" value="1"/>
</dbReference>
<comment type="caution">
    <text evidence="5">The sequence shown here is derived from an EMBL/GenBank/DDBJ whole genome shotgun (WGS) entry which is preliminary data.</text>
</comment>
<comment type="cofactor">
    <cofactor evidence="1">
        <name>Mg(2+)</name>
        <dbReference type="ChEBI" id="CHEBI:18420"/>
    </cofactor>
</comment>
<reference evidence="4 7" key="2">
    <citation type="submission" date="2020-08" db="EMBL/GenBank/DDBJ databases">
        <title>Sequencing the genomes of 1000 actinobacteria strains.</title>
        <authorList>
            <person name="Klenk H.-P."/>
        </authorList>
    </citation>
    <scope>NUCLEOTIDE SEQUENCE [LARGE SCALE GENOMIC DNA]</scope>
    <source>
        <strain evidence="4 7">DSM 15626</strain>
    </source>
</reference>
<evidence type="ECO:0000256" key="2">
    <source>
        <dbReference type="ARBA" id="ARBA00022801"/>
    </source>
</evidence>
<dbReference type="GO" id="GO:0016787">
    <property type="term" value="F:hydrolase activity"/>
    <property type="evidence" value="ECO:0007669"/>
    <property type="project" value="UniProtKB-KW"/>
</dbReference>
<organism evidence="5 6">
    <name type="scientific">Kribbella sandramycini</name>
    <dbReference type="NCBI Taxonomy" id="60450"/>
    <lineage>
        <taxon>Bacteria</taxon>
        <taxon>Bacillati</taxon>
        <taxon>Actinomycetota</taxon>
        <taxon>Actinomycetes</taxon>
        <taxon>Propionibacteriales</taxon>
        <taxon>Kribbellaceae</taxon>
        <taxon>Kribbella</taxon>
    </lineage>
</organism>
<evidence type="ECO:0000256" key="3">
    <source>
        <dbReference type="ARBA" id="ARBA00022842"/>
    </source>
</evidence>
<dbReference type="RefSeq" id="WP_171674971.1">
    <property type="nucleotide sequence ID" value="NZ_BAAAGT010000001.1"/>
</dbReference>
<dbReference type="AlphaFoldDB" id="A0A7Y4L196"/>
<reference evidence="5 6" key="1">
    <citation type="submission" date="2020-05" db="EMBL/GenBank/DDBJ databases">
        <title>Genome sequence of Kribbella sandramycini ATCC 39419.</title>
        <authorList>
            <person name="Maclea K.S."/>
            <person name="Fair J.L."/>
        </authorList>
    </citation>
    <scope>NUCLEOTIDE SEQUENCE [LARGE SCALE GENOMIC DNA]</scope>
    <source>
        <strain evidence="5 6">ATCC 39419</strain>
    </source>
</reference>
<dbReference type="Gene3D" id="3.40.50.1000">
    <property type="entry name" value="HAD superfamily/HAD-like"/>
    <property type="match status" value="1"/>
</dbReference>
<evidence type="ECO:0000256" key="1">
    <source>
        <dbReference type="ARBA" id="ARBA00001946"/>
    </source>
</evidence>
<gene>
    <name evidence="4" type="ORF">HNR71_000433</name>
    <name evidence="5" type="ORF">HPO96_19805</name>
</gene>
<dbReference type="InterPro" id="IPR051400">
    <property type="entry name" value="HAD-like_hydrolase"/>
</dbReference>
<dbReference type="SUPFAM" id="SSF56784">
    <property type="entry name" value="HAD-like"/>
    <property type="match status" value="1"/>
</dbReference>
<accession>A0A7Y4L196</accession>
<protein>
    <submittedName>
        <fullName evidence="5">HAD family hydrolase</fullName>
    </submittedName>
    <submittedName>
        <fullName evidence="4">Putative hydrolase of the HAD superfamily</fullName>
    </submittedName>
</protein>
<dbReference type="GO" id="GO:0044281">
    <property type="term" value="P:small molecule metabolic process"/>
    <property type="evidence" value="ECO:0007669"/>
    <property type="project" value="UniProtKB-ARBA"/>
</dbReference>
<dbReference type="EMBL" id="JABJRC010000004">
    <property type="protein sequence ID" value="NOL42495.1"/>
    <property type="molecule type" value="Genomic_DNA"/>
</dbReference>
<proteinExistence type="predicted"/>
<evidence type="ECO:0000313" key="4">
    <source>
        <dbReference type="EMBL" id="MBB6564796.1"/>
    </source>
</evidence>
<dbReference type="PRINTS" id="PR00413">
    <property type="entry name" value="HADHALOGNASE"/>
</dbReference>
<dbReference type="Proteomes" id="UP000534306">
    <property type="component" value="Unassembled WGS sequence"/>
</dbReference>
<dbReference type="SFLD" id="SFLDS00003">
    <property type="entry name" value="Haloacid_Dehalogenase"/>
    <property type="match status" value="1"/>
</dbReference>
<dbReference type="InterPro" id="IPR006439">
    <property type="entry name" value="HAD-SF_hydro_IA"/>
</dbReference>
<dbReference type="InterPro" id="IPR023214">
    <property type="entry name" value="HAD_sf"/>
</dbReference>
<dbReference type="Gene3D" id="1.20.120.1600">
    <property type="match status" value="1"/>
</dbReference>
<dbReference type="SFLD" id="SFLDG01129">
    <property type="entry name" value="C1.5:_HAD__Beta-PGM__Phosphata"/>
    <property type="match status" value="1"/>
</dbReference>
<name>A0A7Y4L196_9ACTN</name>
<keyword evidence="2 5" id="KW-0378">Hydrolase</keyword>
<keyword evidence="3" id="KW-0460">Magnesium</keyword>
<dbReference type="EMBL" id="JACHKF010000001">
    <property type="protein sequence ID" value="MBB6564796.1"/>
    <property type="molecule type" value="Genomic_DNA"/>
</dbReference>
<evidence type="ECO:0000313" key="7">
    <source>
        <dbReference type="Proteomes" id="UP000553957"/>
    </source>
</evidence>
<sequence>MKAVIFDLDNTLFDHTGSAAAAVRTWLPELGADPTDELVAAWFAIEERAYARWLSGELTHQGQRRARLHEFLPLLNHPVPPTDQAQDDFFEGYLTHYRANWSAYPDAEPALKLAQSNNWRIGILTNGTTAQQTAKLETIGLAPYLDAICTTESLGLSKPHPDAYLRTCAALTTAPTETLMIGDNLALDVQAPQAAGLTARHLNRPTNTLLDLL</sequence>
<dbReference type="PANTHER" id="PTHR46470:SF4">
    <property type="entry name" value="5-AMINO-6-(5-PHOSPHO-D-RIBITYLAMINO)URACIL PHOSPHATASE YIGB"/>
    <property type="match status" value="1"/>
</dbReference>
<dbReference type="Proteomes" id="UP000553957">
    <property type="component" value="Unassembled WGS sequence"/>
</dbReference>
<dbReference type="NCBIfam" id="TIGR01549">
    <property type="entry name" value="HAD-SF-IA-v1"/>
    <property type="match status" value="1"/>
</dbReference>